<dbReference type="PANTHER" id="PTHR12149">
    <property type="entry name" value="FRUCTOSAMINE 3 KINASE-RELATED PROTEIN"/>
    <property type="match status" value="1"/>
</dbReference>
<dbReference type="AlphaFoldDB" id="A0A6H9XQ23"/>
<dbReference type="SUPFAM" id="SSF56112">
    <property type="entry name" value="Protein kinase-like (PK-like)"/>
    <property type="match status" value="1"/>
</dbReference>
<sequence length="293" mass="31425">MTSHDVPLSDVAQGEVFTKHVDQPDSAYAEAAGLNWLGAASPQVVKVVAVSDHTISTTKITPKRPTRAAAEAAGVELAHIHLAGAPAFGSPPLGWPGPNFIGTQIQACEPDPDWARFYTTQRVLPFYRKAMDAGNIHDPERTVERACELIAAATWESAHVAPGVAGRIHGDLWSGNLLYGRPVSKNVLTETALDDAGADNGEVDGDGVEPFFIDPAAHGGHPETDLAMLALFGTPFIEDVFEGYQSVRPLADDWRDFIPVHQLHPLAVHAFTHGPSYGHELLRCATDVVRLLG</sequence>
<keyword evidence="1" id="KW-0808">Transferase</keyword>
<name>A0A6H9XQ23_9CORY</name>
<dbReference type="PANTHER" id="PTHR12149:SF8">
    <property type="entry name" value="PROTEIN-RIBULOSAMINE 3-KINASE"/>
    <property type="match status" value="1"/>
</dbReference>
<dbReference type="Pfam" id="PF03881">
    <property type="entry name" value="Fructosamin_kin"/>
    <property type="match status" value="1"/>
</dbReference>
<dbReference type="InterPro" id="IPR011009">
    <property type="entry name" value="Kinase-like_dom_sf"/>
</dbReference>
<evidence type="ECO:0000313" key="3">
    <source>
        <dbReference type="Proteomes" id="UP000249886"/>
    </source>
</evidence>
<protein>
    <submittedName>
        <fullName evidence="2">Fructosamine-3-kinase</fullName>
    </submittedName>
</protein>
<dbReference type="InterPro" id="IPR016477">
    <property type="entry name" value="Fructo-/Ketosamine-3-kinase"/>
</dbReference>
<dbReference type="Gene3D" id="1.10.510.10">
    <property type="entry name" value="Transferase(Phosphotransferase) domain 1"/>
    <property type="match status" value="1"/>
</dbReference>
<comment type="similarity">
    <text evidence="1">Belongs to the fructosamine kinase family.</text>
</comment>
<dbReference type="Gene3D" id="1.20.1270.240">
    <property type="match status" value="1"/>
</dbReference>
<dbReference type="PIRSF" id="PIRSF006221">
    <property type="entry name" value="Ketosamine-3-kinase"/>
    <property type="match status" value="1"/>
</dbReference>
<organism evidence="2 3">
    <name type="scientific">Corynebacterium matruchotii</name>
    <dbReference type="NCBI Taxonomy" id="43768"/>
    <lineage>
        <taxon>Bacteria</taxon>
        <taxon>Bacillati</taxon>
        <taxon>Actinomycetota</taxon>
        <taxon>Actinomycetes</taxon>
        <taxon>Mycobacteriales</taxon>
        <taxon>Corynebacteriaceae</taxon>
        <taxon>Corynebacterium</taxon>
    </lineage>
</organism>
<comment type="caution">
    <text evidence="2">The sequence shown here is derived from an EMBL/GenBank/DDBJ whole genome shotgun (WGS) entry which is preliminary data.</text>
</comment>
<evidence type="ECO:0000256" key="1">
    <source>
        <dbReference type="PIRNR" id="PIRNR006221"/>
    </source>
</evidence>
<dbReference type="GO" id="GO:0016301">
    <property type="term" value="F:kinase activity"/>
    <property type="evidence" value="ECO:0007669"/>
    <property type="project" value="UniProtKB-UniRule"/>
</dbReference>
<dbReference type="EMBL" id="UARK01000034">
    <property type="protein sequence ID" value="SPW33645.1"/>
    <property type="molecule type" value="Genomic_DNA"/>
</dbReference>
<evidence type="ECO:0000313" key="2">
    <source>
        <dbReference type="EMBL" id="SPW33645.1"/>
    </source>
</evidence>
<dbReference type="GeneID" id="84574583"/>
<proteinExistence type="inferred from homology"/>
<reference evidence="2 3" key="1">
    <citation type="submission" date="2018-06" db="EMBL/GenBank/DDBJ databases">
        <authorList>
            <consortium name="Pathogen Informatics"/>
            <person name="Doyle S."/>
        </authorList>
    </citation>
    <scope>NUCLEOTIDE SEQUENCE [LARGE SCALE GENOMIC DNA]</scope>
    <source>
        <strain evidence="2 3">NCTC10254</strain>
    </source>
</reference>
<dbReference type="RefSeq" id="WP_005526223.1">
    <property type="nucleotide sequence ID" value="NZ_CP050134.2"/>
</dbReference>
<dbReference type="Proteomes" id="UP000249886">
    <property type="component" value="Unassembled WGS sequence"/>
</dbReference>
<accession>A0A6H9XQ23</accession>
<gene>
    <name evidence="2" type="ORF">NCTC10254_02427</name>
</gene>
<keyword evidence="1 2" id="KW-0418">Kinase</keyword>